<dbReference type="PANTHER" id="PTHR33273">
    <property type="entry name" value="DOMAIN-CONTAINING PROTEIN, PUTATIVE-RELATED"/>
    <property type="match status" value="1"/>
</dbReference>
<gene>
    <name evidence="3" type="primary">RTase</name>
    <name evidence="3" type="ORF">EVAR_90183_1</name>
</gene>
<organism evidence="3 4">
    <name type="scientific">Eumeta variegata</name>
    <name type="common">Bagworm moth</name>
    <name type="synonym">Eumeta japonica</name>
    <dbReference type="NCBI Taxonomy" id="151549"/>
    <lineage>
        <taxon>Eukaryota</taxon>
        <taxon>Metazoa</taxon>
        <taxon>Ecdysozoa</taxon>
        <taxon>Arthropoda</taxon>
        <taxon>Hexapoda</taxon>
        <taxon>Insecta</taxon>
        <taxon>Pterygota</taxon>
        <taxon>Neoptera</taxon>
        <taxon>Endopterygota</taxon>
        <taxon>Lepidoptera</taxon>
        <taxon>Glossata</taxon>
        <taxon>Ditrysia</taxon>
        <taxon>Tineoidea</taxon>
        <taxon>Psychidae</taxon>
        <taxon>Oiketicinae</taxon>
        <taxon>Eumeta</taxon>
    </lineage>
</organism>
<sequence>MNNNNKFRSFLTNRGLLDLLLEFEDYCASPALPSQSETSVMEVDQKKEPKKAGFRHPFIGEVKKFKASSSTSKIGPLPETVSPATPPVTPLVKVTYYSIPQRTVGKSNSQDAPASQNVKASKPANSSQTIRDLKVQPAANPDFRNLSALLAILQVAYHIYSLKEEREFRVVLRGVPKELPIEETALRRAPARAVTDNLSYAKATAGSRKDPPSNSAPITSSSEDIKALMSMISIIDIGKIVLLANKFKAAVNPVENTLILAEHSSLVEAIKNNKIEPVQNIISLIIPYQVETKNRDDRYGKAANRCSKRMWRSYVVGREEHPPLYPIKIGSDISQQELKLPNLFAYRHDKISAQEPAYRGTAVLIRCDVMHEAEQLMSFETMRSIGTRAGSSDHEVRLLATYRPPGTRLCVQDIHSIFDGPTPTLIIGDLNAKHKAWGSHSISRIGRQLMEDAELQEYEVLGLNTPTHVSTDPRHRPDVLDIVLSHKIRRPMHVEVVYGINMQHLPIHVTVGTNTSSSPHRGNLCRQLTKATAPKCPITHRSGIRLYDVKAQAEIIAGYLAEQFNPNPPATSAPPPTRVLRAGGKTCAEIHGHSAPTPSRGGGVECPT</sequence>
<evidence type="ECO:0000259" key="2">
    <source>
        <dbReference type="Pfam" id="PF14529"/>
    </source>
</evidence>
<dbReference type="Proteomes" id="UP000299102">
    <property type="component" value="Unassembled WGS sequence"/>
</dbReference>
<keyword evidence="3" id="KW-0808">Transferase</keyword>
<name>A0A4C1WV08_EUMVA</name>
<evidence type="ECO:0000313" key="4">
    <source>
        <dbReference type="Proteomes" id="UP000299102"/>
    </source>
</evidence>
<dbReference type="InterPro" id="IPR005135">
    <property type="entry name" value="Endo/exonuclease/phosphatase"/>
</dbReference>
<dbReference type="Gene3D" id="3.60.10.10">
    <property type="entry name" value="Endonuclease/exonuclease/phosphatase"/>
    <property type="match status" value="1"/>
</dbReference>
<keyword evidence="3" id="KW-0695">RNA-directed DNA polymerase</keyword>
<evidence type="ECO:0000256" key="1">
    <source>
        <dbReference type="SAM" id="MobiDB-lite"/>
    </source>
</evidence>
<feature type="domain" description="Endonuclease/exonuclease/phosphatase" evidence="2">
    <location>
        <begin position="397"/>
        <end position="487"/>
    </location>
</feature>
<feature type="region of interest" description="Disordered" evidence="1">
    <location>
        <begin position="104"/>
        <end position="131"/>
    </location>
</feature>
<dbReference type="GO" id="GO:0003964">
    <property type="term" value="F:RNA-directed DNA polymerase activity"/>
    <property type="evidence" value="ECO:0007669"/>
    <property type="project" value="UniProtKB-KW"/>
</dbReference>
<keyword evidence="4" id="KW-1185">Reference proteome</keyword>
<evidence type="ECO:0000313" key="3">
    <source>
        <dbReference type="EMBL" id="GBP55161.1"/>
    </source>
</evidence>
<keyword evidence="3" id="KW-0548">Nucleotidyltransferase</keyword>
<protein>
    <submittedName>
        <fullName evidence="3">Probable RNA-directed DNA polymerase from transposon BS</fullName>
    </submittedName>
</protein>
<reference evidence="3 4" key="1">
    <citation type="journal article" date="2019" name="Commun. Biol.">
        <title>The bagworm genome reveals a unique fibroin gene that provides high tensile strength.</title>
        <authorList>
            <person name="Kono N."/>
            <person name="Nakamura H."/>
            <person name="Ohtoshi R."/>
            <person name="Tomita M."/>
            <person name="Numata K."/>
            <person name="Arakawa K."/>
        </authorList>
    </citation>
    <scope>NUCLEOTIDE SEQUENCE [LARGE SCALE GENOMIC DNA]</scope>
</reference>
<comment type="caution">
    <text evidence="3">The sequence shown here is derived from an EMBL/GenBank/DDBJ whole genome shotgun (WGS) entry which is preliminary data.</text>
</comment>
<accession>A0A4C1WV08</accession>
<dbReference type="OrthoDB" id="412981at2759"/>
<dbReference type="InterPro" id="IPR036691">
    <property type="entry name" value="Endo/exonu/phosph_ase_sf"/>
</dbReference>
<dbReference type="AlphaFoldDB" id="A0A4C1WV08"/>
<proteinExistence type="predicted"/>
<dbReference type="PANTHER" id="PTHR33273:SF2">
    <property type="entry name" value="ENDONUCLEASE_EXONUCLEASE_PHOSPHATASE DOMAIN-CONTAINING PROTEIN"/>
    <property type="match status" value="1"/>
</dbReference>
<feature type="compositionally biased region" description="Polar residues" evidence="1">
    <location>
        <begin position="104"/>
        <end position="130"/>
    </location>
</feature>
<dbReference type="SUPFAM" id="SSF56219">
    <property type="entry name" value="DNase I-like"/>
    <property type="match status" value="1"/>
</dbReference>
<dbReference type="Pfam" id="PF14529">
    <property type="entry name" value="Exo_endo_phos_2"/>
    <property type="match status" value="1"/>
</dbReference>
<dbReference type="EMBL" id="BGZK01000662">
    <property type="protein sequence ID" value="GBP55161.1"/>
    <property type="molecule type" value="Genomic_DNA"/>
</dbReference>